<dbReference type="GO" id="GO:0015344">
    <property type="term" value="F:siderophore uptake transmembrane transporter activity"/>
    <property type="evidence" value="ECO:0007669"/>
    <property type="project" value="TreeGrafter"/>
</dbReference>
<accession>X1T447</accession>
<dbReference type="InterPro" id="IPR036942">
    <property type="entry name" value="Beta-barrel_TonB_sf"/>
</dbReference>
<dbReference type="PANTHER" id="PTHR30069">
    <property type="entry name" value="TONB-DEPENDENT OUTER MEMBRANE RECEPTOR"/>
    <property type="match status" value="1"/>
</dbReference>
<evidence type="ECO:0000313" key="10">
    <source>
        <dbReference type="EMBL" id="GAI82395.1"/>
    </source>
</evidence>
<evidence type="ECO:0000256" key="1">
    <source>
        <dbReference type="ARBA" id="ARBA00004571"/>
    </source>
</evidence>
<feature type="domain" description="TonB-dependent receptor-like beta-barrel" evidence="9">
    <location>
        <begin position="36"/>
        <end position="293"/>
    </location>
</feature>
<keyword evidence="8" id="KW-0998">Cell outer membrane</keyword>
<evidence type="ECO:0000256" key="7">
    <source>
        <dbReference type="ARBA" id="ARBA00023170"/>
    </source>
</evidence>
<evidence type="ECO:0000259" key="9">
    <source>
        <dbReference type="Pfam" id="PF00593"/>
    </source>
</evidence>
<keyword evidence="4" id="KW-0732">Signal</keyword>
<keyword evidence="2" id="KW-0813">Transport</keyword>
<dbReference type="GO" id="GO:0044718">
    <property type="term" value="P:siderophore transmembrane transport"/>
    <property type="evidence" value="ECO:0007669"/>
    <property type="project" value="TreeGrafter"/>
</dbReference>
<proteinExistence type="predicted"/>
<dbReference type="GO" id="GO:0009279">
    <property type="term" value="C:cell outer membrane"/>
    <property type="evidence" value="ECO:0007669"/>
    <property type="project" value="UniProtKB-SubCell"/>
</dbReference>
<keyword evidence="5" id="KW-0798">TonB box</keyword>
<name>X1T447_9ZZZZ</name>
<dbReference type="Gene3D" id="2.40.170.20">
    <property type="entry name" value="TonB-dependent receptor, beta-barrel domain"/>
    <property type="match status" value="1"/>
</dbReference>
<dbReference type="Pfam" id="PF00593">
    <property type="entry name" value="TonB_dep_Rec_b-barrel"/>
    <property type="match status" value="1"/>
</dbReference>
<evidence type="ECO:0000256" key="4">
    <source>
        <dbReference type="ARBA" id="ARBA00022729"/>
    </source>
</evidence>
<dbReference type="EMBL" id="BARW01014990">
    <property type="protein sequence ID" value="GAI82395.1"/>
    <property type="molecule type" value="Genomic_DNA"/>
</dbReference>
<sequence>YYIRHDNILDAYTNASLNELMWESMYDNDSYGAFLLGTVPYLAKNELKFSLNYRDDNIRTQDDRGGEWEEFQHQTLSVGFENHFGLNPRLKLAAGVSLDYLRKYSGDNKASLNPILGLKFNPYDYMDIHLTLSQKSRFPSMRSLYSSHGGNPDLKDERGTSYEFGLRYERNFLLSVAIFYNKMKDLISAVRLPSGFQTNLNIGKAHIFGFELESQKAVSWMSFSANYTYLNARNEEEDRPLDLVPESQLNFVLDVTAKNKLQFTLWGLAVSSSEVKIFDDIVKIPGYFVLNAT</sequence>
<evidence type="ECO:0000256" key="2">
    <source>
        <dbReference type="ARBA" id="ARBA00022448"/>
    </source>
</evidence>
<dbReference type="PANTHER" id="PTHR30069:SF29">
    <property type="entry name" value="HEMOGLOBIN AND HEMOGLOBIN-HAPTOGLOBIN-BINDING PROTEIN 1-RELATED"/>
    <property type="match status" value="1"/>
</dbReference>
<gene>
    <name evidence="10" type="ORF">S12H4_26426</name>
</gene>
<dbReference type="SUPFAM" id="SSF56935">
    <property type="entry name" value="Porins"/>
    <property type="match status" value="1"/>
</dbReference>
<protein>
    <recommendedName>
        <fullName evidence="9">TonB-dependent receptor-like beta-barrel domain-containing protein</fullName>
    </recommendedName>
</protein>
<dbReference type="PROSITE" id="PS52016">
    <property type="entry name" value="TONB_DEPENDENT_REC_3"/>
    <property type="match status" value="1"/>
</dbReference>
<evidence type="ECO:0000256" key="8">
    <source>
        <dbReference type="ARBA" id="ARBA00023237"/>
    </source>
</evidence>
<evidence type="ECO:0000256" key="5">
    <source>
        <dbReference type="ARBA" id="ARBA00023077"/>
    </source>
</evidence>
<feature type="non-terminal residue" evidence="10">
    <location>
        <position position="1"/>
    </location>
</feature>
<dbReference type="AlphaFoldDB" id="X1T447"/>
<comment type="caution">
    <text evidence="10">The sequence shown here is derived from an EMBL/GenBank/DDBJ whole genome shotgun (WGS) entry which is preliminary data.</text>
</comment>
<reference evidence="10" key="1">
    <citation type="journal article" date="2014" name="Front. Microbiol.">
        <title>High frequency of phylogenetically diverse reductive dehalogenase-homologous genes in deep subseafloor sedimentary metagenomes.</title>
        <authorList>
            <person name="Kawai M."/>
            <person name="Futagami T."/>
            <person name="Toyoda A."/>
            <person name="Takaki Y."/>
            <person name="Nishi S."/>
            <person name="Hori S."/>
            <person name="Arai W."/>
            <person name="Tsubouchi T."/>
            <person name="Morono Y."/>
            <person name="Uchiyama I."/>
            <person name="Ito T."/>
            <person name="Fujiyama A."/>
            <person name="Inagaki F."/>
            <person name="Takami H."/>
        </authorList>
    </citation>
    <scope>NUCLEOTIDE SEQUENCE</scope>
    <source>
        <strain evidence="10">Expedition CK06-06</strain>
    </source>
</reference>
<comment type="subcellular location">
    <subcellularLocation>
        <location evidence="1">Cell outer membrane</location>
        <topology evidence="1">Multi-pass membrane protein</topology>
    </subcellularLocation>
</comment>
<dbReference type="InterPro" id="IPR000531">
    <property type="entry name" value="Beta-barrel_TonB"/>
</dbReference>
<evidence type="ECO:0000256" key="3">
    <source>
        <dbReference type="ARBA" id="ARBA00022692"/>
    </source>
</evidence>
<keyword evidence="7" id="KW-0675">Receptor</keyword>
<evidence type="ECO:0000256" key="6">
    <source>
        <dbReference type="ARBA" id="ARBA00023136"/>
    </source>
</evidence>
<dbReference type="InterPro" id="IPR039426">
    <property type="entry name" value="TonB-dep_rcpt-like"/>
</dbReference>
<organism evidence="10">
    <name type="scientific">marine sediment metagenome</name>
    <dbReference type="NCBI Taxonomy" id="412755"/>
    <lineage>
        <taxon>unclassified sequences</taxon>
        <taxon>metagenomes</taxon>
        <taxon>ecological metagenomes</taxon>
    </lineage>
</organism>
<keyword evidence="6" id="KW-0472">Membrane</keyword>
<feature type="non-terminal residue" evidence="10">
    <location>
        <position position="293"/>
    </location>
</feature>
<keyword evidence="3" id="KW-0812">Transmembrane</keyword>